<name>A0A1H7Z5D1_9ACTN</name>
<dbReference type="STRING" id="46177.SAMN05660976_05406"/>
<dbReference type="SUPFAM" id="SSF54593">
    <property type="entry name" value="Glyoxalase/Bleomycin resistance protein/Dihydroxybiphenyl dioxygenase"/>
    <property type="match status" value="1"/>
</dbReference>
<dbReference type="Gene3D" id="3.10.180.10">
    <property type="entry name" value="2,3-Dihydroxybiphenyl 1,2-Dioxygenase, domain 1"/>
    <property type="match status" value="1"/>
</dbReference>
<feature type="domain" description="Glyoxalase-like" evidence="1">
    <location>
        <begin position="14"/>
        <end position="122"/>
    </location>
</feature>
<dbReference type="InterPro" id="IPR029068">
    <property type="entry name" value="Glyas_Bleomycin-R_OHBP_Dase"/>
</dbReference>
<dbReference type="Proteomes" id="UP000198953">
    <property type="component" value="Unassembled WGS sequence"/>
</dbReference>
<evidence type="ECO:0000313" key="2">
    <source>
        <dbReference type="EMBL" id="SEM53505.1"/>
    </source>
</evidence>
<gene>
    <name evidence="2" type="ORF">SAMN05660976_05406</name>
</gene>
<proteinExistence type="predicted"/>
<dbReference type="AlphaFoldDB" id="A0A1H7Z5D1"/>
<dbReference type="PANTHER" id="PTHR35908:SF1">
    <property type="entry name" value="CONSERVED PROTEIN"/>
    <property type="match status" value="1"/>
</dbReference>
<dbReference type="PANTHER" id="PTHR35908">
    <property type="entry name" value="HYPOTHETICAL FUSION PROTEIN"/>
    <property type="match status" value="1"/>
</dbReference>
<sequence>MLQNVCMVSVVQNVAIDCANAYELARFWSEVTGCPMHPDVKPGDEETQVPLPQGPMLYFNQVPEPKTVKNRFHLCLRPETSREAEVERLLGLGAIFVADRRNPDGTGWAVLADPEGNEFCVLRSDSEQAATTP</sequence>
<dbReference type="InterPro" id="IPR041581">
    <property type="entry name" value="Glyoxalase_6"/>
</dbReference>
<dbReference type="Pfam" id="PF18029">
    <property type="entry name" value="Glyoxalase_6"/>
    <property type="match status" value="1"/>
</dbReference>
<evidence type="ECO:0000313" key="3">
    <source>
        <dbReference type="Proteomes" id="UP000198953"/>
    </source>
</evidence>
<organism evidence="2 3">
    <name type="scientific">Nonomuraea pusilla</name>
    <dbReference type="NCBI Taxonomy" id="46177"/>
    <lineage>
        <taxon>Bacteria</taxon>
        <taxon>Bacillati</taxon>
        <taxon>Actinomycetota</taxon>
        <taxon>Actinomycetes</taxon>
        <taxon>Streptosporangiales</taxon>
        <taxon>Streptosporangiaceae</taxon>
        <taxon>Nonomuraea</taxon>
    </lineage>
</organism>
<dbReference type="CDD" id="cd06587">
    <property type="entry name" value="VOC"/>
    <property type="match status" value="1"/>
</dbReference>
<reference evidence="2 3" key="1">
    <citation type="submission" date="2016-10" db="EMBL/GenBank/DDBJ databases">
        <authorList>
            <person name="de Groot N.N."/>
        </authorList>
    </citation>
    <scope>NUCLEOTIDE SEQUENCE [LARGE SCALE GENOMIC DNA]</scope>
    <source>
        <strain evidence="2 3">DSM 43357</strain>
    </source>
</reference>
<accession>A0A1H7Z5D1</accession>
<protein>
    <recommendedName>
        <fullName evidence="1">Glyoxalase-like domain-containing protein</fullName>
    </recommendedName>
</protein>
<keyword evidence="3" id="KW-1185">Reference proteome</keyword>
<evidence type="ECO:0000259" key="1">
    <source>
        <dbReference type="Pfam" id="PF18029"/>
    </source>
</evidence>
<dbReference type="EMBL" id="FOBF01000014">
    <property type="protein sequence ID" value="SEM53505.1"/>
    <property type="molecule type" value="Genomic_DNA"/>
</dbReference>